<gene>
    <name evidence="3" type="ORF">N136_02195</name>
</gene>
<dbReference type="RefSeq" id="WP_021762483.1">
    <property type="nucleotide sequence ID" value="NZ_KI272151.1"/>
</dbReference>
<evidence type="ECO:0000313" key="4">
    <source>
        <dbReference type="Proteomes" id="UP000016605"/>
    </source>
</evidence>
<organism evidence="3 4">
    <name type="scientific">Leifsonia aquatica ATCC 14665</name>
    <dbReference type="NCBI Taxonomy" id="1358026"/>
    <lineage>
        <taxon>Bacteria</taxon>
        <taxon>Bacillati</taxon>
        <taxon>Actinomycetota</taxon>
        <taxon>Actinomycetes</taxon>
        <taxon>Micrococcales</taxon>
        <taxon>Microbacteriaceae</taxon>
        <taxon>Leifsonia</taxon>
    </lineage>
</organism>
<dbReference type="HOGENOM" id="CLU_2242226_0_0_11"/>
<accession>U2R8A4</accession>
<dbReference type="EMBL" id="AWVQ01000277">
    <property type="protein sequence ID" value="ERK71450.1"/>
    <property type="molecule type" value="Genomic_DNA"/>
</dbReference>
<dbReference type="InterPro" id="IPR022663">
    <property type="entry name" value="DapB_C"/>
</dbReference>
<dbReference type="GO" id="GO:0009089">
    <property type="term" value="P:lysine biosynthetic process via diaminopimelate"/>
    <property type="evidence" value="ECO:0007669"/>
    <property type="project" value="InterPro"/>
</dbReference>
<sequence>AGRGPVEAPHTDQRARGQQVASVPIHSLRMRGVVAEQQVIFGGAGETLTIRHDTIGPQAYETGILLALRAAATTTGVTVGLDALVDLGISGPDGEPPRPTVRER</sequence>
<dbReference type="Gene3D" id="3.30.360.10">
    <property type="entry name" value="Dihydrodipicolinate Reductase, domain 2"/>
    <property type="match status" value="1"/>
</dbReference>
<evidence type="ECO:0000256" key="1">
    <source>
        <dbReference type="SAM" id="MobiDB-lite"/>
    </source>
</evidence>
<feature type="domain" description="Dihydrodipicolinate reductase C-terminal" evidence="2">
    <location>
        <begin position="13"/>
        <end position="79"/>
    </location>
</feature>
<evidence type="ECO:0000259" key="2">
    <source>
        <dbReference type="Pfam" id="PF05173"/>
    </source>
</evidence>
<dbReference type="Proteomes" id="UP000016605">
    <property type="component" value="Unassembled WGS sequence"/>
</dbReference>
<dbReference type="AlphaFoldDB" id="U2R8A4"/>
<protein>
    <submittedName>
        <fullName evidence="3">Dihydrodipicolinate reductase domain protein</fullName>
    </submittedName>
</protein>
<comment type="caution">
    <text evidence="3">The sequence shown here is derived from an EMBL/GenBank/DDBJ whole genome shotgun (WGS) entry which is preliminary data.</text>
</comment>
<feature type="non-terminal residue" evidence="3">
    <location>
        <position position="1"/>
    </location>
</feature>
<dbReference type="GO" id="GO:0008839">
    <property type="term" value="F:4-hydroxy-tetrahydrodipicolinate reductase"/>
    <property type="evidence" value="ECO:0007669"/>
    <property type="project" value="InterPro"/>
</dbReference>
<reference evidence="3 4" key="1">
    <citation type="submission" date="2013-08" db="EMBL/GenBank/DDBJ databases">
        <authorList>
            <person name="Weinstock G."/>
            <person name="Sodergren E."/>
            <person name="Wylie T."/>
            <person name="Fulton L."/>
            <person name="Fulton R."/>
            <person name="Fronick C."/>
            <person name="O'Laughlin M."/>
            <person name="Godfrey J."/>
            <person name="Miner T."/>
            <person name="Herter B."/>
            <person name="Appelbaum E."/>
            <person name="Cordes M."/>
            <person name="Lek S."/>
            <person name="Wollam A."/>
            <person name="Pepin K.H."/>
            <person name="Palsikar V.B."/>
            <person name="Mitreva M."/>
            <person name="Wilson R.K."/>
        </authorList>
    </citation>
    <scope>NUCLEOTIDE SEQUENCE [LARGE SCALE GENOMIC DNA]</scope>
    <source>
        <strain evidence="3 4">ATCC 14665</strain>
    </source>
</reference>
<dbReference type="SUPFAM" id="SSF55347">
    <property type="entry name" value="Glyceraldehyde-3-phosphate dehydrogenase-like, C-terminal domain"/>
    <property type="match status" value="1"/>
</dbReference>
<proteinExistence type="predicted"/>
<dbReference type="PATRIC" id="fig|1358026.3.peg.1873"/>
<feature type="region of interest" description="Disordered" evidence="1">
    <location>
        <begin position="1"/>
        <end position="22"/>
    </location>
</feature>
<dbReference type="Gene3D" id="3.40.50.720">
    <property type="entry name" value="NAD(P)-binding Rossmann-like Domain"/>
    <property type="match status" value="1"/>
</dbReference>
<evidence type="ECO:0000313" key="3">
    <source>
        <dbReference type="EMBL" id="ERK71450.1"/>
    </source>
</evidence>
<dbReference type="Pfam" id="PF05173">
    <property type="entry name" value="DapB_C"/>
    <property type="match status" value="1"/>
</dbReference>
<name>U2R8A4_LEIAQ</name>